<evidence type="ECO:0000259" key="1">
    <source>
        <dbReference type="Pfam" id="PF21821"/>
    </source>
</evidence>
<dbReference type="Proteomes" id="UP000323054">
    <property type="component" value="Segment"/>
</dbReference>
<keyword evidence="3" id="KW-1185">Reference proteome</keyword>
<feature type="domain" description="Dit-like phage tail protein N-terminal" evidence="1">
    <location>
        <begin position="75"/>
        <end position="227"/>
    </location>
</feature>
<reference evidence="3" key="1">
    <citation type="submission" date="2019-06" db="EMBL/GenBank/DDBJ databases">
        <title>Complete Genome Sequence of Escherichia coli Myophage Mangalitsa.</title>
        <authorList>
            <person name="Atkison C.L."/>
            <person name="Boeckman J."/>
            <person name="Newkirk H."/>
            <person name="Liu M."/>
            <person name="Gill J.J."/>
            <person name="Cahill J."/>
            <person name="Ramsey J."/>
        </authorList>
    </citation>
    <scope>NUCLEOTIDE SEQUENCE [LARGE SCALE GENOMIC DNA]</scope>
</reference>
<proteinExistence type="predicted"/>
<gene>
    <name evidence="2" type="ORF">Mangalitsa_070</name>
</gene>
<dbReference type="InterPro" id="IPR048494">
    <property type="entry name" value="Dit-like_N"/>
</dbReference>
<evidence type="ECO:0000313" key="3">
    <source>
        <dbReference type="Proteomes" id="UP000323054"/>
    </source>
</evidence>
<dbReference type="EMBL" id="MN045229">
    <property type="protein sequence ID" value="QEG07872.1"/>
    <property type="molecule type" value="Genomic_DNA"/>
</dbReference>
<organism evidence="2 3">
    <name type="scientific">Escherichia phage Mangalitsa</name>
    <dbReference type="NCBI Taxonomy" id="2589658"/>
    <lineage>
        <taxon>Viruses</taxon>
        <taxon>Duplodnaviria</taxon>
        <taxon>Heunggongvirae</taxon>
        <taxon>Uroviricota</taxon>
        <taxon>Caudoviricetes</taxon>
        <taxon>Chaseviridae</taxon>
        <taxon>Cleopatravirinae</taxon>
        <taxon>Carltongylesvirus</taxon>
        <taxon>Carltongylesvirus mangalitsa</taxon>
    </lineage>
</organism>
<name>A0A5B9N5S2_9CAUD</name>
<protein>
    <submittedName>
        <fullName evidence="2">Tail tube initiator protein</fullName>
    </submittedName>
</protein>
<sequence>MSIFDTNLIDSAAGVLKNFSYGHHPSIVMWSNGVVDQKEDDDSFLGSITGGISRALESIPLVGDSLPESFSSFKFDAMVSEEHEAASTVTKFPVSSGFLVSDHVINQNRVLKLTAVAVNMQNSSMWSASLQGLSVATGAIFNSPALSVMGSAIGAVASTFETSNRIQSTYDLFNNFRTTGKKLYISTILGPYLNCVVTSIKAKHDKNTSAMLAVEILLEELQTIGTDALAVEARKAMESMYDYSDFAKTATNLGMGALGGVPLPGLGDVFGASSVTQLANLKGKLELLNSPVSSVKGVLL</sequence>
<evidence type="ECO:0000313" key="2">
    <source>
        <dbReference type="EMBL" id="QEG07872.1"/>
    </source>
</evidence>
<dbReference type="Pfam" id="PF21821">
    <property type="entry name" value="Dit_like"/>
    <property type="match status" value="1"/>
</dbReference>
<accession>A0A5B9N5S2</accession>